<dbReference type="EMBL" id="MN740262">
    <property type="protein sequence ID" value="QHT96667.1"/>
    <property type="molecule type" value="Genomic_DNA"/>
</dbReference>
<dbReference type="AlphaFoldDB" id="A0A6C0IXT3"/>
<name>A0A6C0IXT3_9ZZZZ</name>
<protein>
    <submittedName>
        <fullName evidence="2">Uncharacterized protein</fullName>
    </submittedName>
</protein>
<keyword evidence="1" id="KW-0472">Membrane</keyword>
<keyword evidence="1" id="KW-1133">Transmembrane helix</keyword>
<accession>A0A6C0IXT3</accession>
<keyword evidence="1" id="KW-0812">Transmembrane</keyword>
<organism evidence="2">
    <name type="scientific">viral metagenome</name>
    <dbReference type="NCBI Taxonomy" id="1070528"/>
    <lineage>
        <taxon>unclassified sequences</taxon>
        <taxon>metagenomes</taxon>
        <taxon>organismal metagenomes</taxon>
    </lineage>
</organism>
<evidence type="ECO:0000256" key="1">
    <source>
        <dbReference type="SAM" id="Phobius"/>
    </source>
</evidence>
<evidence type="ECO:0000313" key="2">
    <source>
        <dbReference type="EMBL" id="QHT96667.1"/>
    </source>
</evidence>
<reference evidence="2" key="1">
    <citation type="journal article" date="2020" name="Nature">
        <title>Giant virus diversity and host interactions through global metagenomics.</title>
        <authorList>
            <person name="Schulz F."/>
            <person name="Roux S."/>
            <person name="Paez-Espino D."/>
            <person name="Jungbluth S."/>
            <person name="Walsh D.A."/>
            <person name="Denef V.J."/>
            <person name="McMahon K.D."/>
            <person name="Konstantinidis K.T."/>
            <person name="Eloe-Fadrosh E.A."/>
            <person name="Kyrpides N.C."/>
            <person name="Woyke T."/>
        </authorList>
    </citation>
    <scope>NUCLEOTIDE SEQUENCE</scope>
    <source>
        <strain evidence="2">GVMAG-M-3300024302-11</strain>
    </source>
</reference>
<sequence>MCCKTKKYILSYYTTLFLFIKKLLIILVVTPHNSITFIYLLKNY</sequence>
<feature type="transmembrane region" description="Helical" evidence="1">
    <location>
        <begin position="12"/>
        <end position="41"/>
    </location>
</feature>
<proteinExistence type="predicted"/>